<name>A0A1M4XPU9_9FIRM</name>
<proteinExistence type="predicted"/>
<evidence type="ECO:0000313" key="2">
    <source>
        <dbReference type="EMBL" id="SHE95607.1"/>
    </source>
</evidence>
<reference evidence="3" key="1">
    <citation type="submission" date="2016-11" db="EMBL/GenBank/DDBJ databases">
        <authorList>
            <person name="Varghese N."/>
            <person name="Submissions S."/>
        </authorList>
    </citation>
    <scope>NUCLEOTIDE SEQUENCE [LARGE SCALE GENOMIC DNA]</scope>
    <source>
        <strain evidence="3">DSM 11792</strain>
    </source>
</reference>
<dbReference type="Proteomes" id="UP000184196">
    <property type="component" value="Unassembled WGS sequence"/>
</dbReference>
<organism evidence="2 3">
    <name type="scientific">Desulfofundulus australicus DSM 11792</name>
    <dbReference type="NCBI Taxonomy" id="1121425"/>
    <lineage>
        <taxon>Bacteria</taxon>
        <taxon>Bacillati</taxon>
        <taxon>Bacillota</taxon>
        <taxon>Clostridia</taxon>
        <taxon>Eubacteriales</taxon>
        <taxon>Peptococcaceae</taxon>
        <taxon>Desulfofundulus</taxon>
    </lineage>
</organism>
<accession>A0A1M4XPU9</accession>
<dbReference type="EMBL" id="FQUW01000012">
    <property type="protein sequence ID" value="SHE95607.1"/>
    <property type="molecule type" value="Genomic_DNA"/>
</dbReference>
<protein>
    <submittedName>
        <fullName evidence="2">Uncharacterized protein</fullName>
    </submittedName>
</protein>
<keyword evidence="3" id="KW-1185">Reference proteome</keyword>
<evidence type="ECO:0000256" key="1">
    <source>
        <dbReference type="SAM" id="Phobius"/>
    </source>
</evidence>
<dbReference type="AlphaFoldDB" id="A0A1M4XPU9"/>
<keyword evidence="1" id="KW-1133">Transmembrane helix</keyword>
<evidence type="ECO:0000313" key="3">
    <source>
        <dbReference type="Proteomes" id="UP000184196"/>
    </source>
</evidence>
<keyword evidence="1" id="KW-0812">Transmembrane</keyword>
<keyword evidence="1" id="KW-0472">Membrane</keyword>
<sequence>MEVCYFCRVRRPTWVVDFETRRVLVTVDMCEECYKSYQDQEATVYCLYRSRRFWLKMLLVHCLIWAGSRFALLGRLMARTGFVRRYLDIKPKSPAWFALRLSDVLRVR</sequence>
<dbReference type="RefSeq" id="WP_073163924.1">
    <property type="nucleotide sequence ID" value="NZ_FQUW01000012.1"/>
</dbReference>
<feature type="transmembrane region" description="Helical" evidence="1">
    <location>
        <begin position="53"/>
        <end position="72"/>
    </location>
</feature>
<gene>
    <name evidence="2" type="ORF">SAMN02745218_01127</name>
</gene>